<dbReference type="EMBL" id="LJOD01000003">
    <property type="protein sequence ID" value="KPE51881.1"/>
    <property type="molecule type" value="Genomic_DNA"/>
</dbReference>
<dbReference type="AlphaFoldDB" id="A0A0N0IX18"/>
<name>A0A0N0IX18_CHRID</name>
<sequence>MNNNDLLSQIEYLKNCKGLPGSRLENLGQRIYDKIKSIIQNPNLFITHLYIPQGSAENAQMLESQFKHLFNKEIDAELISFYHCFDGFEFRYINPAEVWDEFDKYEITDWDELDIDPDTLSYADMIKNEAYEEEVKDEFHSLIGLYFDEPAFNNRLSDPDKLKDFLFYNESIELNDLGMKTLIPPALHLFSEGNKVPHHPDHTHVFYFDYFEFWNQTVFGKKDHNIAMYAGTDYSASIENWEFKEVFPFMQKRLIK</sequence>
<evidence type="ECO:0000313" key="2">
    <source>
        <dbReference type="Proteomes" id="UP000037953"/>
    </source>
</evidence>
<accession>A0A0N0IX18</accession>
<evidence type="ECO:0000313" key="1">
    <source>
        <dbReference type="EMBL" id="KPE51881.1"/>
    </source>
</evidence>
<comment type="caution">
    <text evidence="1">The sequence shown here is derived from an EMBL/GenBank/DDBJ whole genome shotgun (WGS) entry which is preliminary data.</text>
</comment>
<gene>
    <name evidence="1" type="ORF">AOB46_06545</name>
</gene>
<reference evidence="1 2" key="1">
    <citation type="journal article" date="2015" name="Genom Data">
        <title>Draft genome sequence of a multidrug-resistant Chryseobacterium indologenes isolate from Malaysia.</title>
        <authorList>
            <person name="Yu C.Y."/>
            <person name="Ang G.Y."/>
            <person name="Cheng H.J."/>
            <person name="Cheong Y.M."/>
            <person name="Yin W.F."/>
            <person name="Chan K.G."/>
        </authorList>
    </citation>
    <scope>NUCLEOTIDE SEQUENCE [LARGE SCALE GENOMIC DNA]</scope>
    <source>
        <strain evidence="1 2">CI_885</strain>
    </source>
</reference>
<dbReference type="OrthoDB" id="10013012at2"/>
<reference evidence="2" key="2">
    <citation type="submission" date="2015-09" db="EMBL/GenBank/DDBJ databases">
        <title>Draft genome sequence of a multidrug-resistant Chryseobacterium indologenes isolate from Malaysia.</title>
        <authorList>
            <person name="Yu C.Y."/>
            <person name="Ang G.Y."/>
            <person name="Chan K.-G."/>
        </authorList>
    </citation>
    <scope>NUCLEOTIDE SEQUENCE [LARGE SCALE GENOMIC DNA]</scope>
    <source>
        <strain evidence="2">CI_885</strain>
    </source>
</reference>
<dbReference type="PATRIC" id="fig|253.9.peg.2984"/>
<protein>
    <submittedName>
        <fullName evidence="1">Uncharacterized protein</fullName>
    </submittedName>
</protein>
<organism evidence="1 2">
    <name type="scientific">Chryseobacterium indologenes</name>
    <name type="common">Flavobacterium indologenes</name>
    <dbReference type="NCBI Taxonomy" id="253"/>
    <lineage>
        <taxon>Bacteria</taxon>
        <taxon>Pseudomonadati</taxon>
        <taxon>Bacteroidota</taxon>
        <taxon>Flavobacteriia</taxon>
        <taxon>Flavobacteriales</taxon>
        <taxon>Weeksellaceae</taxon>
        <taxon>Chryseobacterium group</taxon>
        <taxon>Chryseobacterium</taxon>
    </lineage>
</organism>
<dbReference type="RefSeq" id="WP_062697516.1">
    <property type="nucleotide sequence ID" value="NZ_LJOD01000003.1"/>
</dbReference>
<dbReference type="Proteomes" id="UP000037953">
    <property type="component" value="Unassembled WGS sequence"/>
</dbReference>
<proteinExistence type="predicted"/>